<protein>
    <submittedName>
        <fullName evidence="3">ATP-binding protein</fullName>
    </submittedName>
</protein>
<dbReference type="Pfam" id="PF13581">
    <property type="entry name" value="HATPase_c_2"/>
    <property type="match status" value="1"/>
</dbReference>
<reference evidence="4" key="1">
    <citation type="submission" date="2023-07" db="EMBL/GenBank/DDBJ databases">
        <title>30 novel species of actinomycetes from the DSMZ collection.</title>
        <authorList>
            <person name="Nouioui I."/>
        </authorList>
    </citation>
    <scope>NUCLEOTIDE SEQUENCE [LARGE SCALE GENOMIC DNA]</scope>
    <source>
        <strain evidence="4">DSM 44743</strain>
    </source>
</reference>
<dbReference type="PANTHER" id="PTHR35526">
    <property type="entry name" value="ANTI-SIGMA-F FACTOR RSBW-RELATED"/>
    <property type="match status" value="1"/>
</dbReference>
<dbReference type="RefSeq" id="WP_311512184.1">
    <property type="nucleotide sequence ID" value="NZ_JAVREP010000008.1"/>
</dbReference>
<comment type="caution">
    <text evidence="3">The sequence shown here is derived from an EMBL/GenBank/DDBJ whole genome shotgun (WGS) entry which is preliminary data.</text>
</comment>
<dbReference type="InterPro" id="IPR036890">
    <property type="entry name" value="HATPase_C_sf"/>
</dbReference>
<evidence type="ECO:0000259" key="2">
    <source>
        <dbReference type="Pfam" id="PF13581"/>
    </source>
</evidence>
<keyword evidence="1" id="KW-0418">Kinase</keyword>
<dbReference type="GO" id="GO:0005524">
    <property type="term" value="F:ATP binding"/>
    <property type="evidence" value="ECO:0007669"/>
    <property type="project" value="UniProtKB-KW"/>
</dbReference>
<evidence type="ECO:0000256" key="1">
    <source>
        <dbReference type="ARBA" id="ARBA00022527"/>
    </source>
</evidence>
<dbReference type="PANTHER" id="PTHR35526:SF3">
    <property type="entry name" value="ANTI-SIGMA-F FACTOR RSBW"/>
    <property type="match status" value="1"/>
</dbReference>
<proteinExistence type="predicted"/>
<sequence length="164" mass="17553">MQATTPAPALPRRIPFPDAATTGLLCGSDPRHVAVARRWIERSSQSGPSVSSALVSALSELHTNCLRHTLSGKPGGTVRIVLERQEFVHILYVTDNGPDTSAPFGVPLALPPAPDGELPAVGGHGLRLLESLSLYWDWTGEAGGPLTVRAVFSRAADHRIRRPR</sequence>
<keyword evidence="1" id="KW-0723">Serine/threonine-protein kinase</keyword>
<dbReference type="SUPFAM" id="SSF55874">
    <property type="entry name" value="ATPase domain of HSP90 chaperone/DNA topoisomerase II/histidine kinase"/>
    <property type="match status" value="1"/>
</dbReference>
<dbReference type="InterPro" id="IPR050267">
    <property type="entry name" value="Anti-sigma-factor_SerPK"/>
</dbReference>
<evidence type="ECO:0000313" key="4">
    <source>
        <dbReference type="Proteomes" id="UP001183390"/>
    </source>
</evidence>
<keyword evidence="1" id="KW-0808">Transferase</keyword>
<dbReference type="InterPro" id="IPR003594">
    <property type="entry name" value="HATPase_dom"/>
</dbReference>
<dbReference type="Proteomes" id="UP001183390">
    <property type="component" value="Unassembled WGS sequence"/>
</dbReference>
<keyword evidence="3" id="KW-0547">Nucleotide-binding</keyword>
<feature type="domain" description="Histidine kinase/HSP90-like ATPase" evidence="2">
    <location>
        <begin position="28"/>
        <end position="138"/>
    </location>
</feature>
<keyword evidence="3" id="KW-0067">ATP-binding</keyword>
<dbReference type="EMBL" id="JAVREP010000008">
    <property type="protein sequence ID" value="MDT0329541.1"/>
    <property type="molecule type" value="Genomic_DNA"/>
</dbReference>
<gene>
    <name evidence="3" type="ORF">RM479_14065</name>
</gene>
<organism evidence="3 4">
    <name type="scientific">Nocardiopsis lambiniae</name>
    <dbReference type="NCBI Taxonomy" id="3075539"/>
    <lineage>
        <taxon>Bacteria</taxon>
        <taxon>Bacillati</taxon>
        <taxon>Actinomycetota</taxon>
        <taxon>Actinomycetes</taxon>
        <taxon>Streptosporangiales</taxon>
        <taxon>Nocardiopsidaceae</taxon>
        <taxon>Nocardiopsis</taxon>
    </lineage>
</organism>
<dbReference type="CDD" id="cd16936">
    <property type="entry name" value="HATPase_RsbW-like"/>
    <property type="match status" value="1"/>
</dbReference>
<name>A0ABU2MC84_9ACTN</name>
<dbReference type="Gene3D" id="3.30.565.10">
    <property type="entry name" value="Histidine kinase-like ATPase, C-terminal domain"/>
    <property type="match status" value="1"/>
</dbReference>
<keyword evidence="4" id="KW-1185">Reference proteome</keyword>
<accession>A0ABU2MC84</accession>
<evidence type="ECO:0000313" key="3">
    <source>
        <dbReference type="EMBL" id="MDT0329541.1"/>
    </source>
</evidence>